<keyword evidence="7 8" id="KW-0472">Membrane</keyword>
<evidence type="ECO:0000256" key="6">
    <source>
        <dbReference type="ARBA" id="ARBA00022989"/>
    </source>
</evidence>
<accession>A0A059CZA1</accession>
<feature type="transmembrane region" description="Helical" evidence="8">
    <location>
        <begin position="88"/>
        <end position="113"/>
    </location>
</feature>
<name>A0A059CZA1_EUCGR</name>
<dbReference type="KEGG" id="egr:104434395"/>
<evidence type="ECO:0000256" key="8">
    <source>
        <dbReference type="SAM" id="Phobius"/>
    </source>
</evidence>
<dbReference type="InParanoid" id="A0A059CZA1"/>
<sequence>MADLHRSPRPSSAAAAAAAPHGASVFGKPHERAPGSPHLFGFLALVVSDAVLLLLIGLTITAAVMGLIILAPLLIVSSPIWVPVAVVLFAAVAAALSACGFGVIALAGLSWLYKYFRGSDLSGLGRGSNAAGTGHAKDYAREGYAKQ</sequence>
<proteinExistence type="inferred from homology"/>
<dbReference type="InterPro" id="IPR000136">
    <property type="entry name" value="Oleosin"/>
</dbReference>
<dbReference type="PANTHER" id="PTHR33203">
    <property type="entry name" value="OLEOSIN"/>
    <property type="match status" value="1"/>
</dbReference>
<dbReference type="PANTHER" id="PTHR33203:SF4">
    <property type="entry name" value="F27J15.22"/>
    <property type="match status" value="1"/>
</dbReference>
<dbReference type="eggNOG" id="ENOG502RZY0">
    <property type="taxonomic scope" value="Eukaryota"/>
</dbReference>
<evidence type="ECO:0000256" key="7">
    <source>
        <dbReference type="ARBA" id="ARBA00023136"/>
    </source>
</evidence>
<evidence type="ECO:0000256" key="2">
    <source>
        <dbReference type="ARBA" id="ARBA00004502"/>
    </source>
</evidence>
<dbReference type="OMA" id="IHTTTHH"/>
<comment type="similarity">
    <text evidence="3">Belongs to the oleosin family.</text>
</comment>
<dbReference type="EMBL" id="KK198754">
    <property type="protein sequence ID" value="KCW83818.1"/>
    <property type="molecule type" value="Genomic_DNA"/>
</dbReference>
<feature type="transmembrane region" description="Helical" evidence="8">
    <location>
        <begin position="63"/>
        <end position="82"/>
    </location>
</feature>
<keyword evidence="4" id="KW-0551">Lipid droplet</keyword>
<dbReference type="GO" id="GO:0016020">
    <property type="term" value="C:membrane"/>
    <property type="evidence" value="ECO:0007669"/>
    <property type="project" value="UniProtKB-SubCell"/>
</dbReference>
<gene>
    <name evidence="9" type="ORF">EUGRSUZ_B00692</name>
</gene>
<keyword evidence="5 8" id="KW-0812">Transmembrane</keyword>
<dbReference type="Gramene" id="KCW83818">
    <property type="protein sequence ID" value="KCW83818"/>
    <property type="gene ID" value="EUGRSUZ_B00692"/>
</dbReference>
<dbReference type="GO" id="GO:0019915">
    <property type="term" value="P:lipid storage"/>
    <property type="evidence" value="ECO:0000318"/>
    <property type="project" value="GO_Central"/>
</dbReference>
<dbReference type="GO" id="GO:0012511">
    <property type="term" value="C:monolayer-surrounded lipid storage body"/>
    <property type="evidence" value="ECO:0007669"/>
    <property type="project" value="InterPro"/>
</dbReference>
<dbReference type="STRING" id="71139.A0A059CZA1"/>
<protein>
    <recommendedName>
        <fullName evidence="10">Oleosin</fullName>
    </recommendedName>
</protein>
<evidence type="ECO:0008006" key="10">
    <source>
        <dbReference type="Google" id="ProtNLM"/>
    </source>
</evidence>
<reference evidence="9" key="1">
    <citation type="submission" date="2013-07" db="EMBL/GenBank/DDBJ databases">
        <title>The genome of Eucalyptus grandis.</title>
        <authorList>
            <person name="Schmutz J."/>
            <person name="Hayes R."/>
            <person name="Myburg A."/>
            <person name="Tuskan G."/>
            <person name="Grattapaglia D."/>
            <person name="Rokhsar D.S."/>
        </authorList>
    </citation>
    <scope>NUCLEOTIDE SEQUENCE</scope>
    <source>
        <tissue evidence="9">Leaf extractions</tissue>
    </source>
</reference>
<evidence type="ECO:0000313" key="9">
    <source>
        <dbReference type="EMBL" id="KCW83818.1"/>
    </source>
</evidence>
<evidence type="ECO:0000256" key="3">
    <source>
        <dbReference type="ARBA" id="ARBA00010858"/>
    </source>
</evidence>
<comment type="subcellular location">
    <subcellularLocation>
        <location evidence="2">Lipid droplet</location>
    </subcellularLocation>
    <subcellularLocation>
        <location evidence="1">Membrane</location>
        <topology evidence="1">Multi-pass membrane protein</topology>
    </subcellularLocation>
</comment>
<evidence type="ECO:0000256" key="4">
    <source>
        <dbReference type="ARBA" id="ARBA00022677"/>
    </source>
</evidence>
<organism evidence="9">
    <name type="scientific">Eucalyptus grandis</name>
    <name type="common">Flooded gum</name>
    <dbReference type="NCBI Taxonomy" id="71139"/>
    <lineage>
        <taxon>Eukaryota</taxon>
        <taxon>Viridiplantae</taxon>
        <taxon>Streptophyta</taxon>
        <taxon>Embryophyta</taxon>
        <taxon>Tracheophyta</taxon>
        <taxon>Spermatophyta</taxon>
        <taxon>Magnoliopsida</taxon>
        <taxon>eudicotyledons</taxon>
        <taxon>Gunneridae</taxon>
        <taxon>Pentapetalae</taxon>
        <taxon>rosids</taxon>
        <taxon>malvids</taxon>
        <taxon>Myrtales</taxon>
        <taxon>Myrtaceae</taxon>
        <taxon>Myrtoideae</taxon>
        <taxon>Eucalypteae</taxon>
        <taxon>Eucalyptus</taxon>
    </lineage>
</organism>
<dbReference type="AlphaFoldDB" id="A0A059CZA1"/>
<dbReference type="Pfam" id="PF01277">
    <property type="entry name" value="Oleosin"/>
    <property type="match status" value="1"/>
</dbReference>
<keyword evidence="6 8" id="KW-1133">Transmembrane helix</keyword>
<evidence type="ECO:0000256" key="1">
    <source>
        <dbReference type="ARBA" id="ARBA00004141"/>
    </source>
</evidence>
<dbReference type="GO" id="GO:0009791">
    <property type="term" value="P:post-embryonic development"/>
    <property type="evidence" value="ECO:0007669"/>
    <property type="project" value="UniProtKB-ARBA"/>
</dbReference>
<evidence type="ECO:0000256" key="5">
    <source>
        <dbReference type="ARBA" id="ARBA00022692"/>
    </source>
</evidence>
<dbReference type="GO" id="GO:0048608">
    <property type="term" value="P:reproductive structure development"/>
    <property type="evidence" value="ECO:0007669"/>
    <property type="project" value="UniProtKB-ARBA"/>
</dbReference>